<sequence>MAANGRSVMINGGSYSQRFYGRMIPKRGQVKVAIVLGYNLLEYRSRSSTKESKTTSPPCNFLQEPRALINRSLNINPEEVNFNHTKLTLLALTWFLTLLQEKAVSDPFDLSQRNKEEREMVGAKRLNGGKVSRGFVSRPIPKRGQLKVAIVVGLAHTFASFFSQSTGQRAASNIS</sequence>
<keyword evidence="2" id="KW-1185">Reference proteome</keyword>
<evidence type="ECO:0000313" key="2">
    <source>
        <dbReference type="Proteomes" id="UP001314170"/>
    </source>
</evidence>
<gene>
    <name evidence="1" type="ORF">DCAF_LOCUS23421</name>
</gene>
<name>A0AAV1SGU3_9ROSI</name>
<reference evidence="1 2" key="1">
    <citation type="submission" date="2024-01" db="EMBL/GenBank/DDBJ databases">
        <authorList>
            <person name="Waweru B."/>
        </authorList>
    </citation>
    <scope>NUCLEOTIDE SEQUENCE [LARGE SCALE GENOMIC DNA]</scope>
</reference>
<proteinExistence type="predicted"/>
<dbReference type="PANTHER" id="PTHR36615">
    <property type="entry name" value="PROTEIN, PUTATIVE-RELATED"/>
    <property type="match status" value="1"/>
</dbReference>
<dbReference type="Proteomes" id="UP001314170">
    <property type="component" value="Unassembled WGS sequence"/>
</dbReference>
<organism evidence="1 2">
    <name type="scientific">Dovyalis caffra</name>
    <dbReference type="NCBI Taxonomy" id="77055"/>
    <lineage>
        <taxon>Eukaryota</taxon>
        <taxon>Viridiplantae</taxon>
        <taxon>Streptophyta</taxon>
        <taxon>Embryophyta</taxon>
        <taxon>Tracheophyta</taxon>
        <taxon>Spermatophyta</taxon>
        <taxon>Magnoliopsida</taxon>
        <taxon>eudicotyledons</taxon>
        <taxon>Gunneridae</taxon>
        <taxon>Pentapetalae</taxon>
        <taxon>rosids</taxon>
        <taxon>fabids</taxon>
        <taxon>Malpighiales</taxon>
        <taxon>Salicaceae</taxon>
        <taxon>Flacourtieae</taxon>
        <taxon>Dovyalis</taxon>
    </lineage>
</organism>
<evidence type="ECO:0000313" key="1">
    <source>
        <dbReference type="EMBL" id="CAK7350679.1"/>
    </source>
</evidence>
<dbReference type="PANTHER" id="PTHR36615:SF7">
    <property type="entry name" value="PROTEIN, PUTATIVE-RELATED"/>
    <property type="match status" value="1"/>
</dbReference>
<protein>
    <submittedName>
        <fullName evidence="1">Uncharacterized protein</fullName>
    </submittedName>
</protein>
<dbReference type="AlphaFoldDB" id="A0AAV1SGU3"/>
<comment type="caution">
    <text evidence="1">The sequence shown here is derived from an EMBL/GenBank/DDBJ whole genome shotgun (WGS) entry which is preliminary data.</text>
</comment>
<dbReference type="EMBL" id="CAWUPB010001184">
    <property type="protein sequence ID" value="CAK7350679.1"/>
    <property type="molecule type" value="Genomic_DNA"/>
</dbReference>
<accession>A0AAV1SGU3</accession>